<keyword evidence="3" id="KW-1185">Reference proteome</keyword>
<dbReference type="OrthoDB" id="413157at2759"/>
<organism evidence="2 3">
    <name type="scientific">Perkinsus chesapeaki</name>
    <name type="common">Clam parasite</name>
    <name type="synonym">Perkinsus andrewsi</name>
    <dbReference type="NCBI Taxonomy" id="330153"/>
    <lineage>
        <taxon>Eukaryota</taxon>
        <taxon>Sar</taxon>
        <taxon>Alveolata</taxon>
        <taxon>Perkinsozoa</taxon>
        <taxon>Perkinsea</taxon>
        <taxon>Perkinsida</taxon>
        <taxon>Perkinsidae</taxon>
        <taxon>Perkinsus</taxon>
    </lineage>
</organism>
<feature type="coiled-coil region" evidence="1">
    <location>
        <begin position="120"/>
        <end position="147"/>
    </location>
</feature>
<dbReference type="AlphaFoldDB" id="A0A7J6LHX8"/>
<accession>A0A7J6LHX8</accession>
<evidence type="ECO:0000256" key="1">
    <source>
        <dbReference type="SAM" id="Coils"/>
    </source>
</evidence>
<keyword evidence="1" id="KW-0175">Coiled coil</keyword>
<protein>
    <submittedName>
        <fullName evidence="2">Uncharacterized protein</fullName>
    </submittedName>
</protein>
<sequence length="451" mass="49245">MASSKVPLGPPTSGSEGTVLRYINGQAICQPTGPKAEIQSLLERYLLQKQSAMREQLENNSATTRAVQSAEKLRVEALQVVDHAINTLNLLTNDKWPVGDKTENMQFLQVRATNPERDELDAGRELLDRLERRKDILEDDRKQISLTLSQAASSQVEQCRAFAAVLKGLRDNGEGTKWQMLHRGAVVQVFLFPYDLSVLTRPTSVVRSSELRDATVDNSKGSNKYIAAIYPANSAKGMNVALKFPAGISKEVEGRWRLSAFLLGGVHLMSLSGIPPNPPLLAVLKCGSTQVQSAGVKVAVPPVVPSGLTDRAKCIDLCLKEAQKTIVSMVAFEAMMSDKPIQARHWAWGAGQHNSRPHYSKADATGKVTPQIRTVNLLKSSTVTIALEPLYVILGTPMTPLEELAASQMKHIVLTRLAGSYDPDLSAALVSSPQNATLLDQWLDWLTPLMP</sequence>
<reference evidence="2 3" key="1">
    <citation type="submission" date="2020-04" db="EMBL/GenBank/DDBJ databases">
        <title>Perkinsus chesapeaki whole genome sequence.</title>
        <authorList>
            <person name="Bogema D.R."/>
        </authorList>
    </citation>
    <scope>NUCLEOTIDE SEQUENCE [LARGE SCALE GENOMIC DNA]</scope>
    <source>
        <strain evidence="2">ATCC PRA-425</strain>
    </source>
</reference>
<gene>
    <name evidence="2" type="ORF">FOL47_007795</name>
</gene>
<name>A0A7J6LHX8_PERCH</name>
<evidence type="ECO:0000313" key="3">
    <source>
        <dbReference type="Proteomes" id="UP000591131"/>
    </source>
</evidence>
<dbReference type="Proteomes" id="UP000591131">
    <property type="component" value="Unassembled WGS sequence"/>
</dbReference>
<dbReference type="EMBL" id="JAAPAO010000475">
    <property type="protein sequence ID" value="KAF4658889.1"/>
    <property type="molecule type" value="Genomic_DNA"/>
</dbReference>
<proteinExistence type="predicted"/>
<comment type="caution">
    <text evidence="2">The sequence shown here is derived from an EMBL/GenBank/DDBJ whole genome shotgun (WGS) entry which is preliminary data.</text>
</comment>
<evidence type="ECO:0000313" key="2">
    <source>
        <dbReference type="EMBL" id="KAF4658889.1"/>
    </source>
</evidence>